<dbReference type="InterPro" id="IPR032508">
    <property type="entry name" value="FecR_C"/>
</dbReference>
<dbReference type="Gene3D" id="2.60.120.1440">
    <property type="match status" value="1"/>
</dbReference>
<evidence type="ECO:0000259" key="3">
    <source>
        <dbReference type="Pfam" id="PF16344"/>
    </source>
</evidence>
<dbReference type="Gene3D" id="3.55.50.30">
    <property type="match status" value="1"/>
</dbReference>
<keyword evidence="1" id="KW-0472">Membrane</keyword>
<dbReference type="KEGG" id="sphe:GFH32_12620"/>
<evidence type="ECO:0000256" key="1">
    <source>
        <dbReference type="SAM" id="Phobius"/>
    </source>
</evidence>
<name>A0A5Q0QDV3_9SPHI</name>
<dbReference type="RefSeq" id="WP_153511953.1">
    <property type="nucleotide sequence ID" value="NZ_CP045652.1"/>
</dbReference>
<keyword evidence="1" id="KW-0812">Transmembrane</keyword>
<organism evidence="4 5">
    <name type="scientific">Sphingobacterium zhuxiongii</name>
    <dbReference type="NCBI Taxonomy" id="2662364"/>
    <lineage>
        <taxon>Bacteria</taxon>
        <taxon>Pseudomonadati</taxon>
        <taxon>Bacteroidota</taxon>
        <taxon>Sphingobacteriia</taxon>
        <taxon>Sphingobacteriales</taxon>
        <taxon>Sphingobacteriaceae</taxon>
        <taxon>Sphingobacterium</taxon>
    </lineage>
</organism>
<proteinExistence type="predicted"/>
<evidence type="ECO:0000313" key="4">
    <source>
        <dbReference type="EMBL" id="QGA27111.1"/>
    </source>
</evidence>
<sequence>MKLSAEIAALIKKHLEGNLSELETNTLKNWLSEDPTHQHFFNDLIHKDELYEDALAYLELKSEGNDDWLQSLKTQTLEKIETKKSNTPRRLYRWVAYAASVLVISALSYYFLVPKLKEQQQYEQLQVSDVKPGSNKAELRLSNGQIIQLRSDKDGITFDEQLNYQDGTNIIKLKEAELAKLTATIEVPQGGKYQVSLPDGTIVFLNSASRLTYPLRFAANKRVVTLEGEGYFEVKSQHYQGKKTAFIVNCQDQQIEVTGTQFNVNAYPDEQYIKTTLVEGSVNVIHGQEKSALKPNQQLTWNHQQASIQTVDVATFIAWKDNKFLFNETELREVMRNIARWYDIQIAFEGSIPATYFYGEIERNKNLSEVLSLLEKSGIKFQLDNKNRKAKLTVLP</sequence>
<dbReference type="Proteomes" id="UP000326921">
    <property type="component" value="Chromosome"/>
</dbReference>
<dbReference type="InterPro" id="IPR012373">
    <property type="entry name" value="Ferrdict_sens_TM"/>
</dbReference>
<reference evidence="4 5" key="1">
    <citation type="submission" date="2019-10" db="EMBL/GenBank/DDBJ databases">
        <authorList>
            <person name="Dong K."/>
        </authorList>
    </citation>
    <scope>NUCLEOTIDE SEQUENCE [LARGE SCALE GENOMIC DNA]</scope>
    <source>
        <strain evidence="5">dk4302</strain>
    </source>
</reference>
<gene>
    <name evidence="4" type="ORF">GFH32_12620</name>
</gene>
<dbReference type="EMBL" id="CP045652">
    <property type="protein sequence ID" value="QGA27111.1"/>
    <property type="molecule type" value="Genomic_DNA"/>
</dbReference>
<dbReference type="Pfam" id="PF16344">
    <property type="entry name" value="FecR_C"/>
    <property type="match status" value="1"/>
</dbReference>
<feature type="transmembrane region" description="Helical" evidence="1">
    <location>
        <begin position="91"/>
        <end position="112"/>
    </location>
</feature>
<feature type="domain" description="FecR protein" evidence="2">
    <location>
        <begin position="184"/>
        <end position="283"/>
    </location>
</feature>
<dbReference type="AlphaFoldDB" id="A0A5Q0QDV3"/>
<keyword evidence="5" id="KW-1185">Reference proteome</keyword>
<dbReference type="GO" id="GO:0016989">
    <property type="term" value="F:sigma factor antagonist activity"/>
    <property type="evidence" value="ECO:0007669"/>
    <property type="project" value="TreeGrafter"/>
</dbReference>
<dbReference type="PANTHER" id="PTHR30273">
    <property type="entry name" value="PERIPLASMIC SIGNAL SENSOR AND SIGMA FACTOR ACTIVATOR FECR-RELATED"/>
    <property type="match status" value="1"/>
</dbReference>
<protein>
    <submittedName>
        <fullName evidence="4">DUF4974 domain-containing protein</fullName>
    </submittedName>
</protein>
<feature type="domain" description="Protein FecR C-terminal" evidence="3">
    <location>
        <begin position="323"/>
        <end position="387"/>
    </location>
</feature>
<evidence type="ECO:0000313" key="5">
    <source>
        <dbReference type="Proteomes" id="UP000326921"/>
    </source>
</evidence>
<keyword evidence="1" id="KW-1133">Transmembrane helix</keyword>
<accession>A0A5Q0QDV3</accession>
<dbReference type="InterPro" id="IPR006860">
    <property type="entry name" value="FecR"/>
</dbReference>
<dbReference type="Pfam" id="PF04773">
    <property type="entry name" value="FecR"/>
    <property type="match status" value="1"/>
</dbReference>
<dbReference type="PANTHER" id="PTHR30273:SF2">
    <property type="entry name" value="PROTEIN FECR"/>
    <property type="match status" value="1"/>
</dbReference>
<evidence type="ECO:0000259" key="2">
    <source>
        <dbReference type="Pfam" id="PF04773"/>
    </source>
</evidence>